<dbReference type="Proteomes" id="UP000002019">
    <property type="component" value="Chromosome"/>
</dbReference>
<gene>
    <name evidence="2" type="ordered locus">CLOAM1726</name>
</gene>
<organism evidence="2 3">
    <name type="scientific">Cloacimonas acidaminovorans (strain Evry)</name>
    <dbReference type="NCBI Taxonomy" id="459349"/>
    <lineage>
        <taxon>Bacteria</taxon>
        <taxon>Pseudomonadati</taxon>
        <taxon>Candidatus Cloacimonadota</taxon>
        <taxon>Candidatus Cloacimonadia</taxon>
        <taxon>Candidatus Cloacimonadales</taxon>
        <taxon>Candidatus Cloacimonadaceae</taxon>
        <taxon>Candidatus Cloacimonas</taxon>
    </lineage>
</organism>
<name>B0VJA8_CLOAI</name>
<keyword evidence="3" id="KW-1185">Reference proteome</keyword>
<keyword evidence="1" id="KW-0812">Transmembrane</keyword>
<proteinExistence type="predicted"/>
<evidence type="ECO:0000256" key="1">
    <source>
        <dbReference type="SAM" id="Phobius"/>
    </source>
</evidence>
<keyword evidence="1" id="KW-0472">Membrane</keyword>
<dbReference type="AlphaFoldDB" id="B0VJA8"/>
<sequence>MNRESLIFSNYPFISLTIEIFMLWEHILQNIYNKPKRKVVKEKYLVHIFNFRNLNFALNL</sequence>
<keyword evidence="1" id="KW-1133">Transmembrane helix</keyword>
<dbReference type="KEGG" id="caci:CLOAM1726"/>
<reference evidence="2 3" key="1">
    <citation type="journal article" date="2008" name="J. Bacteriol.">
        <title>'Candidatus Cloacamonas acidaminovorans': genome sequence reconstruction provides a first glimpse of a new bacterial division.</title>
        <authorList>
            <person name="Pelletier E."/>
            <person name="Kreimeyer A."/>
            <person name="Bocs S."/>
            <person name="Rouy Z."/>
            <person name="Gyapay G."/>
            <person name="Chouari R."/>
            <person name="Riviere D."/>
            <person name="Ganesan A."/>
            <person name="Daegelen P."/>
            <person name="Sghir A."/>
            <person name="Cohen G.N."/>
            <person name="Medigue C."/>
            <person name="Weissenbach J."/>
            <person name="Le Paslier D."/>
        </authorList>
    </citation>
    <scope>NUCLEOTIDE SEQUENCE [LARGE SCALE GENOMIC DNA]</scope>
    <source>
        <strain evidence="3">Evry</strain>
    </source>
</reference>
<protein>
    <submittedName>
        <fullName evidence="2">Uncharacterized protein</fullName>
    </submittedName>
</protein>
<evidence type="ECO:0000313" key="2">
    <source>
        <dbReference type="EMBL" id="CAO81562.1"/>
    </source>
</evidence>
<dbReference type="EMBL" id="CU466930">
    <property type="protein sequence ID" value="CAO81562.1"/>
    <property type="molecule type" value="Genomic_DNA"/>
</dbReference>
<feature type="transmembrane region" description="Helical" evidence="1">
    <location>
        <begin position="6"/>
        <end position="28"/>
    </location>
</feature>
<evidence type="ECO:0000313" key="3">
    <source>
        <dbReference type="Proteomes" id="UP000002019"/>
    </source>
</evidence>
<dbReference type="HOGENOM" id="CLU_2932970_0_0_0"/>
<dbReference type="STRING" id="459349.CLOAM1726"/>
<accession>B0VJA8</accession>